<organism evidence="3 4">
    <name type="scientific">Candidatus Raymondbacteria bacterium RIFOXYD12_FULL_49_13</name>
    <dbReference type="NCBI Taxonomy" id="1817890"/>
    <lineage>
        <taxon>Bacteria</taxon>
        <taxon>Raymondiibacteriota</taxon>
    </lineage>
</organism>
<reference evidence="3 4" key="1">
    <citation type="journal article" date="2016" name="Nat. Commun.">
        <title>Thousands of microbial genomes shed light on interconnected biogeochemical processes in an aquifer system.</title>
        <authorList>
            <person name="Anantharaman K."/>
            <person name="Brown C.T."/>
            <person name="Hug L.A."/>
            <person name="Sharon I."/>
            <person name="Castelle C.J."/>
            <person name="Probst A.J."/>
            <person name="Thomas B.C."/>
            <person name="Singh A."/>
            <person name="Wilkins M.J."/>
            <person name="Karaoz U."/>
            <person name="Brodie E.L."/>
            <person name="Williams K.H."/>
            <person name="Hubbard S.S."/>
            <person name="Banfield J.F."/>
        </authorList>
    </citation>
    <scope>NUCLEOTIDE SEQUENCE [LARGE SCALE GENOMIC DNA]</scope>
</reference>
<dbReference type="InterPro" id="IPR028976">
    <property type="entry name" value="CheC-like_sf"/>
</dbReference>
<name>A0A1F7FLD3_UNCRA</name>
<keyword evidence="1" id="KW-0145">Chemotaxis</keyword>
<dbReference type="SUPFAM" id="SSF103039">
    <property type="entry name" value="CheC-like"/>
    <property type="match status" value="1"/>
</dbReference>
<dbReference type="AlphaFoldDB" id="A0A1F7FLD3"/>
<dbReference type="Proteomes" id="UP000179243">
    <property type="component" value="Unassembled WGS sequence"/>
</dbReference>
<gene>
    <name evidence="3" type="ORF">A2519_01615</name>
</gene>
<dbReference type="Pfam" id="PF13690">
    <property type="entry name" value="CheX"/>
    <property type="match status" value="1"/>
</dbReference>
<evidence type="ECO:0000259" key="2">
    <source>
        <dbReference type="Pfam" id="PF13690"/>
    </source>
</evidence>
<dbReference type="GO" id="GO:0006935">
    <property type="term" value="P:chemotaxis"/>
    <property type="evidence" value="ECO:0007669"/>
    <property type="project" value="UniProtKB-KW"/>
</dbReference>
<protein>
    <recommendedName>
        <fullName evidence="2">Chemotaxis phosphatase CheX-like domain-containing protein</fullName>
    </recommendedName>
</protein>
<dbReference type="InterPro" id="IPR038756">
    <property type="entry name" value="CheX-like"/>
</dbReference>
<dbReference type="Gene3D" id="3.40.1550.10">
    <property type="entry name" value="CheC-like"/>
    <property type="match status" value="1"/>
</dbReference>
<dbReference type="PANTHER" id="PTHR39452:SF1">
    <property type="entry name" value="CHEY-P PHOSPHATASE CHEX"/>
    <property type="match status" value="1"/>
</dbReference>
<evidence type="ECO:0000256" key="1">
    <source>
        <dbReference type="ARBA" id="ARBA00022500"/>
    </source>
</evidence>
<sequence length="163" mass="18319">MSTRDNRIAGNFVVESMNELLEKMAFVNIEPREPYWTGDFIFEKELAGRLFFSGPVSGVFLINCSAQFIREATSNLLGIEGAEVNEEQLFDTLKEFVNMVTGSVLHKMDSEKSLAKLGIPECRNVRVAPFDESAPCEVMVCPFTFYSITDNAEDALFLEIALR</sequence>
<comment type="caution">
    <text evidence="3">The sequence shown here is derived from an EMBL/GenBank/DDBJ whole genome shotgun (WGS) entry which is preliminary data.</text>
</comment>
<proteinExistence type="predicted"/>
<dbReference type="EMBL" id="MFYX01000004">
    <property type="protein sequence ID" value="OGK07534.1"/>
    <property type="molecule type" value="Genomic_DNA"/>
</dbReference>
<dbReference type="PANTHER" id="PTHR39452">
    <property type="entry name" value="CHEY-P PHOSPHATASE CHEX"/>
    <property type="match status" value="1"/>
</dbReference>
<feature type="domain" description="Chemotaxis phosphatase CheX-like" evidence="2">
    <location>
        <begin position="50"/>
        <end position="143"/>
    </location>
</feature>
<accession>A0A1F7FLD3</accession>
<evidence type="ECO:0000313" key="4">
    <source>
        <dbReference type="Proteomes" id="UP000179243"/>
    </source>
</evidence>
<dbReference type="InterPro" id="IPR028051">
    <property type="entry name" value="CheX-like_dom"/>
</dbReference>
<evidence type="ECO:0000313" key="3">
    <source>
        <dbReference type="EMBL" id="OGK07534.1"/>
    </source>
</evidence>